<dbReference type="Proteomes" id="UP000078124">
    <property type="component" value="Unassembled WGS sequence"/>
</dbReference>
<comment type="caution">
    <text evidence="1">The sequence shown here is derived from an EMBL/GenBank/DDBJ whole genome shotgun (WGS) entry which is preliminary data.</text>
</comment>
<sequence length="33" mass="3619">MNFLARILSSAADTESGPPFPAFFHANDIVLIR</sequence>
<gene>
    <name evidence="1" type="ORF">SAMEA2273876_04523</name>
</gene>
<evidence type="ECO:0000313" key="1">
    <source>
        <dbReference type="EMBL" id="SAQ06184.1"/>
    </source>
</evidence>
<dbReference type="EMBL" id="FLAC01000021">
    <property type="protein sequence ID" value="SAQ06184.1"/>
    <property type="molecule type" value="Genomic_DNA"/>
</dbReference>
<reference evidence="1 2" key="1">
    <citation type="submission" date="2016-05" db="EMBL/GenBank/DDBJ databases">
        <authorList>
            <consortium name="Pathogen Informatics"/>
        </authorList>
    </citation>
    <scope>NUCLEOTIDE SEQUENCE [LARGE SCALE GENOMIC DNA]</scope>
    <source>
        <strain evidence="1 2">2880STDY5682802</strain>
    </source>
</reference>
<evidence type="ECO:0000313" key="2">
    <source>
        <dbReference type="Proteomes" id="UP000078124"/>
    </source>
</evidence>
<dbReference type="AlphaFoldDB" id="A0A8G2A6K9"/>
<accession>A0A8G2A6K9</accession>
<organism evidence="1 2">
    <name type="scientific">Raoultella planticola</name>
    <name type="common">Klebsiella planticola</name>
    <dbReference type="NCBI Taxonomy" id="575"/>
    <lineage>
        <taxon>Bacteria</taxon>
        <taxon>Pseudomonadati</taxon>
        <taxon>Pseudomonadota</taxon>
        <taxon>Gammaproteobacteria</taxon>
        <taxon>Enterobacterales</taxon>
        <taxon>Enterobacteriaceae</taxon>
        <taxon>Klebsiella/Raoultella group</taxon>
        <taxon>Raoultella</taxon>
    </lineage>
</organism>
<name>A0A8G2A6K9_RAOPL</name>
<protein>
    <submittedName>
        <fullName evidence="1">Uncharacterized protein</fullName>
    </submittedName>
</protein>
<proteinExistence type="predicted"/>